<dbReference type="InterPro" id="IPR010995">
    <property type="entry name" value="DNA_repair_Rad51/TF_NusA_a-hlx"/>
</dbReference>
<keyword evidence="4" id="KW-0694">RNA-binding</keyword>
<dbReference type="NCBIfam" id="TIGR01954">
    <property type="entry name" value="nusA_Cterm_rpt"/>
    <property type="match status" value="2"/>
</dbReference>
<dbReference type="GO" id="GO:0031564">
    <property type="term" value="P:transcription antitermination"/>
    <property type="evidence" value="ECO:0007669"/>
    <property type="project" value="UniProtKB-KW"/>
</dbReference>
<reference evidence="8" key="1">
    <citation type="journal article" date="2015" name="Nature">
        <title>Complex archaea that bridge the gap between prokaryotes and eukaryotes.</title>
        <authorList>
            <person name="Spang A."/>
            <person name="Saw J.H."/>
            <person name="Jorgensen S.L."/>
            <person name="Zaremba-Niedzwiedzka K."/>
            <person name="Martijn J."/>
            <person name="Lind A.E."/>
            <person name="van Eijk R."/>
            <person name="Schleper C."/>
            <person name="Guy L."/>
            <person name="Ettema T.J."/>
        </authorList>
    </citation>
    <scope>NUCLEOTIDE SEQUENCE</scope>
</reference>
<dbReference type="InterPro" id="IPR003029">
    <property type="entry name" value="S1_domain"/>
</dbReference>
<dbReference type="CDD" id="cd02134">
    <property type="entry name" value="KH-II_NusA_rpt1"/>
    <property type="match status" value="1"/>
</dbReference>
<dbReference type="CDD" id="cd04455">
    <property type="entry name" value="S1_NusA"/>
    <property type="match status" value="1"/>
</dbReference>
<dbReference type="PANTHER" id="PTHR22648:SF0">
    <property type="entry name" value="TRANSCRIPTION TERMINATION_ANTITERMINATION PROTEIN NUSA"/>
    <property type="match status" value="1"/>
</dbReference>
<evidence type="ECO:0000256" key="1">
    <source>
        <dbReference type="ARBA" id="ARBA00022472"/>
    </source>
</evidence>
<evidence type="ECO:0000259" key="7">
    <source>
        <dbReference type="PROSITE" id="PS50126"/>
    </source>
</evidence>
<dbReference type="SMART" id="SM00316">
    <property type="entry name" value="S1"/>
    <property type="match status" value="1"/>
</dbReference>
<dbReference type="SUPFAM" id="SSF50249">
    <property type="entry name" value="Nucleic acid-binding proteins"/>
    <property type="match status" value="1"/>
</dbReference>
<dbReference type="FunFam" id="3.30.300.20:FF:000002">
    <property type="entry name" value="Transcription termination/antitermination protein NusA"/>
    <property type="match status" value="1"/>
</dbReference>
<dbReference type="SUPFAM" id="SSF69705">
    <property type="entry name" value="Transcription factor NusA, N-terminal domain"/>
    <property type="match status" value="1"/>
</dbReference>
<comment type="caution">
    <text evidence="8">The sequence shown here is derived from an EMBL/GenBank/DDBJ whole genome shotgun (WGS) entry which is preliminary data.</text>
</comment>
<dbReference type="SUPFAM" id="SSF54814">
    <property type="entry name" value="Prokaryotic type KH domain (KH-domain type II)"/>
    <property type="match status" value="2"/>
</dbReference>
<dbReference type="PROSITE" id="PS50126">
    <property type="entry name" value="S1"/>
    <property type="match status" value="1"/>
</dbReference>
<keyword evidence="5" id="KW-0805">Transcription regulation</keyword>
<dbReference type="FunFam" id="3.30.300.20:FF:000005">
    <property type="entry name" value="Transcription termination/antitermination protein NusA"/>
    <property type="match status" value="1"/>
</dbReference>
<dbReference type="InterPro" id="IPR015946">
    <property type="entry name" value="KH_dom-like_a/b"/>
</dbReference>
<dbReference type="PANTHER" id="PTHR22648">
    <property type="entry name" value="TRANSCRIPTION TERMINATION FACTOR NUSA"/>
    <property type="match status" value="1"/>
</dbReference>
<dbReference type="Gene3D" id="1.10.150.20">
    <property type="entry name" value="5' to 3' exonuclease, C-terminal subdomain"/>
    <property type="match status" value="2"/>
</dbReference>
<gene>
    <name evidence="8" type="ORF">LCGC14_0272610</name>
</gene>
<dbReference type="InterPro" id="IPR058582">
    <property type="entry name" value="KH_NusA_2nd"/>
</dbReference>
<dbReference type="GO" id="GO:0003723">
    <property type="term" value="F:RNA binding"/>
    <property type="evidence" value="ECO:0007669"/>
    <property type="project" value="UniProtKB-KW"/>
</dbReference>
<evidence type="ECO:0000256" key="4">
    <source>
        <dbReference type="ARBA" id="ARBA00022884"/>
    </source>
</evidence>
<dbReference type="Pfam" id="PF00575">
    <property type="entry name" value="S1"/>
    <property type="match status" value="1"/>
</dbReference>
<dbReference type="InterPro" id="IPR025249">
    <property type="entry name" value="TF_NusA_KH_1st"/>
</dbReference>
<proteinExistence type="inferred from homology"/>
<dbReference type="EMBL" id="LAZR01000152">
    <property type="protein sequence ID" value="KKN86066.1"/>
    <property type="molecule type" value="Genomic_DNA"/>
</dbReference>
<dbReference type="Gene3D" id="3.30.300.20">
    <property type="match status" value="2"/>
</dbReference>
<dbReference type="GO" id="GO:0006353">
    <property type="term" value="P:DNA-templated transcription termination"/>
    <property type="evidence" value="ECO:0007669"/>
    <property type="project" value="UniProtKB-KW"/>
</dbReference>
<evidence type="ECO:0000256" key="2">
    <source>
        <dbReference type="ARBA" id="ARBA00022490"/>
    </source>
</evidence>
<dbReference type="SUPFAM" id="SSF47794">
    <property type="entry name" value="Rad51 N-terminal domain-like"/>
    <property type="match status" value="2"/>
</dbReference>
<dbReference type="GO" id="GO:0005829">
    <property type="term" value="C:cytosol"/>
    <property type="evidence" value="ECO:0007669"/>
    <property type="project" value="TreeGrafter"/>
</dbReference>
<dbReference type="Pfam" id="PF13184">
    <property type="entry name" value="KH_NusA_1st"/>
    <property type="match status" value="1"/>
</dbReference>
<dbReference type="InterPro" id="IPR013735">
    <property type="entry name" value="TF_NusA_N"/>
</dbReference>
<sequence>MSKEVLLVVESVSNEKGVPPGVIFEALELALATATKKRYEDEVDVRVEINRQTGSYDTYRRWTVVADENFEEPDMQLTLDQAEARDPALKIDDMIEEKIESVEFGRIAAQIAKQVIVQKVREAERAQVVDAYRDRLGEIISGTVKKVTRDSVIVDLGNNAEAVLPREEMIPRETFRTGTRIRALLKEIRAENRGPQLVLSRSCPEMIIELFRIEVPEISEELIEVMGAARDPGSRAKIAVRSKDKRIDPQGACIGMRGSRVQAVSGELGGERVDIVLWDDNLAQFVINAMAPAEVASIILDEDTHTIDIAVAEDNLAQAIGRSGQNVRLASQLTGWTLNVMTEEAIVAKREAETGDILRNFIDELDVDEELAQMLVEEGFTSLEEVAYVPMEEMLAIDGFDEDIVNELRARAKDRLLTKAIANEEKLEEVQPAEDLLSMDGMDRALAFQLAGKGIITMEDLAEQSVDDLLDIDGIDEARAGTLIMAARAPWFE</sequence>
<dbReference type="Pfam" id="PF14520">
    <property type="entry name" value="HHH_5"/>
    <property type="match status" value="1"/>
</dbReference>
<organism evidence="8">
    <name type="scientific">marine sediment metagenome</name>
    <dbReference type="NCBI Taxonomy" id="412755"/>
    <lineage>
        <taxon>unclassified sequences</taxon>
        <taxon>metagenomes</taxon>
        <taxon>ecological metagenomes</taxon>
    </lineage>
</organism>
<dbReference type="InterPro" id="IPR010214">
    <property type="entry name" value="Tscrpt_termin_fac_NusA_C_rpt"/>
</dbReference>
<dbReference type="GO" id="GO:0003700">
    <property type="term" value="F:DNA-binding transcription factor activity"/>
    <property type="evidence" value="ECO:0007669"/>
    <property type="project" value="InterPro"/>
</dbReference>
<evidence type="ECO:0000313" key="8">
    <source>
        <dbReference type="EMBL" id="KKN86066.1"/>
    </source>
</evidence>
<dbReference type="Pfam" id="PF08529">
    <property type="entry name" value="NusA_N"/>
    <property type="match status" value="1"/>
</dbReference>
<dbReference type="AlphaFoldDB" id="A0A0F9WJB5"/>
<dbReference type="HAMAP" id="MF_00945_B">
    <property type="entry name" value="NusA_B"/>
    <property type="match status" value="1"/>
</dbReference>
<keyword evidence="2" id="KW-0963">Cytoplasm</keyword>
<dbReference type="GO" id="GO:0000166">
    <property type="term" value="F:nucleotide binding"/>
    <property type="evidence" value="ECO:0007669"/>
    <property type="project" value="InterPro"/>
</dbReference>
<dbReference type="InterPro" id="IPR009019">
    <property type="entry name" value="KH_sf_prok-type"/>
</dbReference>
<name>A0A0F9WJB5_9ZZZZ</name>
<keyword evidence="1" id="KW-0806">Transcription termination</keyword>
<dbReference type="InterPro" id="IPR010213">
    <property type="entry name" value="TF_NusA"/>
</dbReference>
<dbReference type="FunFam" id="1.10.150.20:FF:000015">
    <property type="entry name" value="Transcription termination/antitermination protein NusA"/>
    <property type="match status" value="1"/>
</dbReference>
<keyword evidence="6" id="KW-0804">Transcription</keyword>
<dbReference type="InterPro" id="IPR030842">
    <property type="entry name" value="TF_NusA_bacterial"/>
</dbReference>
<protein>
    <recommendedName>
        <fullName evidence="7">S1 motif domain-containing protein</fullName>
    </recommendedName>
</protein>
<dbReference type="Gene3D" id="3.30.1480.10">
    <property type="entry name" value="NusA, N-terminal domain"/>
    <property type="match status" value="1"/>
</dbReference>
<dbReference type="FunFam" id="2.40.50.140:FF:000058">
    <property type="entry name" value="Transcription termination/antitermination protein NusA"/>
    <property type="match status" value="1"/>
</dbReference>
<evidence type="ECO:0000256" key="3">
    <source>
        <dbReference type="ARBA" id="ARBA00022814"/>
    </source>
</evidence>
<dbReference type="FunFam" id="1.10.150.20:FF:000018">
    <property type="entry name" value="Transcription termination/antitermination protein NusA"/>
    <property type="match status" value="1"/>
</dbReference>
<dbReference type="NCBIfam" id="TIGR01953">
    <property type="entry name" value="NusA"/>
    <property type="match status" value="1"/>
</dbReference>
<feature type="domain" description="S1 motif" evidence="7">
    <location>
        <begin position="137"/>
        <end position="202"/>
    </location>
</feature>
<accession>A0A0F9WJB5</accession>
<evidence type="ECO:0000256" key="6">
    <source>
        <dbReference type="ARBA" id="ARBA00023163"/>
    </source>
</evidence>
<dbReference type="InterPro" id="IPR012340">
    <property type="entry name" value="NA-bd_OB-fold"/>
</dbReference>
<dbReference type="Gene3D" id="2.40.50.140">
    <property type="entry name" value="Nucleic acid-binding proteins"/>
    <property type="match status" value="1"/>
</dbReference>
<keyword evidence="3" id="KW-0889">Transcription antitermination</keyword>
<dbReference type="Pfam" id="PF26594">
    <property type="entry name" value="KH_NusA_2nd"/>
    <property type="match status" value="1"/>
</dbReference>
<dbReference type="PROSITE" id="PS50084">
    <property type="entry name" value="KH_TYPE_1"/>
    <property type="match status" value="1"/>
</dbReference>
<evidence type="ECO:0000256" key="5">
    <source>
        <dbReference type="ARBA" id="ARBA00023015"/>
    </source>
</evidence>
<dbReference type="CDD" id="cd22529">
    <property type="entry name" value="KH-II_NusA_rpt2"/>
    <property type="match status" value="1"/>
</dbReference>
<dbReference type="FunFam" id="3.30.1480.10:FF:000001">
    <property type="entry name" value="Transcription termination/antitermination protein NusA"/>
    <property type="match status" value="1"/>
</dbReference>
<dbReference type="InterPro" id="IPR036555">
    <property type="entry name" value="NusA_N_sf"/>
</dbReference>